<proteinExistence type="predicted"/>
<accession>K1U712</accession>
<dbReference type="PANTHER" id="PTHR11070:SF2">
    <property type="entry name" value="ATP-DEPENDENT DNA HELICASE SRS2"/>
    <property type="match status" value="1"/>
</dbReference>
<dbReference type="GO" id="GO:0043138">
    <property type="term" value="F:3'-5' DNA helicase activity"/>
    <property type="evidence" value="ECO:0007669"/>
    <property type="project" value="TreeGrafter"/>
</dbReference>
<evidence type="ECO:0000256" key="4">
    <source>
        <dbReference type="ARBA" id="ARBA00022840"/>
    </source>
</evidence>
<feature type="domain" description="UvrD-like helicase ATP-binding" evidence="6">
    <location>
        <begin position="7"/>
        <end position="237"/>
    </location>
</feature>
<dbReference type="GO" id="GO:0003677">
    <property type="term" value="F:DNA binding"/>
    <property type="evidence" value="ECO:0007669"/>
    <property type="project" value="UniProtKB-KW"/>
</dbReference>
<dbReference type="InterPro" id="IPR000212">
    <property type="entry name" value="DNA_helicase_UvrD/REP"/>
</dbReference>
<dbReference type="CDD" id="cd17932">
    <property type="entry name" value="DEXQc_UvrD"/>
    <property type="match status" value="1"/>
</dbReference>
<dbReference type="InterPro" id="IPR013986">
    <property type="entry name" value="DExx_box_DNA_helicase_dom_sf"/>
</dbReference>
<evidence type="ECO:0000256" key="5">
    <source>
        <dbReference type="ARBA" id="ARBA00023125"/>
    </source>
</evidence>
<dbReference type="GO" id="GO:0033202">
    <property type="term" value="C:DNA helicase complex"/>
    <property type="evidence" value="ECO:0007669"/>
    <property type="project" value="TreeGrafter"/>
</dbReference>
<organism evidence="7">
    <name type="scientific">human gut metagenome</name>
    <dbReference type="NCBI Taxonomy" id="408170"/>
    <lineage>
        <taxon>unclassified sequences</taxon>
        <taxon>metagenomes</taxon>
        <taxon>organismal metagenomes</taxon>
    </lineage>
</organism>
<dbReference type="InterPro" id="IPR027417">
    <property type="entry name" value="P-loop_NTPase"/>
</dbReference>
<keyword evidence="5" id="KW-0238">DNA-binding</keyword>
<dbReference type="GO" id="GO:0005524">
    <property type="term" value="F:ATP binding"/>
    <property type="evidence" value="ECO:0007669"/>
    <property type="project" value="UniProtKB-KW"/>
</dbReference>
<dbReference type="Pfam" id="PF00580">
    <property type="entry name" value="UvrD-helicase"/>
    <property type="match status" value="1"/>
</dbReference>
<dbReference type="GO" id="GO:0016787">
    <property type="term" value="F:hydrolase activity"/>
    <property type="evidence" value="ECO:0007669"/>
    <property type="project" value="UniProtKB-KW"/>
</dbReference>
<evidence type="ECO:0000313" key="7">
    <source>
        <dbReference type="EMBL" id="EKC78008.1"/>
    </source>
</evidence>
<keyword evidence="3 7" id="KW-0347">Helicase</keyword>
<comment type="caution">
    <text evidence="7">The sequence shown here is derived from an EMBL/GenBank/DDBJ whole genome shotgun (WGS) entry which is preliminary data.</text>
</comment>
<dbReference type="GO" id="GO:0000725">
    <property type="term" value="P:recombinational repair"/>
    <property type="evidence" value="ECO:0007669"/>
    <property type="project" value="TreeGrafter"/>
</dbReference>
<dbReference type="Gene3D" id="3.40.50.300">
    <property type="entry name" value="P-loop containing nucleotide triphosphate hydrolases"/>
    <property type="match status" value="1"/>
</dbReference>
<reference evidence="7" key="1">
    <citation type="journal article" date="2013" name="Environ. Microbiol.">
        <title>Microbiota from the distal guts of lean and obese adolescents exhibit partial functional redundancy besides clear differences in community structure.</title>
        <authorList>
            <person name="Ferrer M."/>
            <person name="Ruiz A."/>
            <person name="Lanza F."/>
            <person name="Haange S.B."/>
            <person name="Oberbach A."/>
            <person name="Till H."/>
            <person name="Bargiela R."/>
            <person name="Campoy C."/>
            <person name="Segura M.T."/>
            <person name="Richter M."/>
            <person name="von Bergen M."/>
            <person name="Seifert J."/>
            <person name="Suarez A."/>
        </authorList>
    </citation>
    <scope>NUCLEOTIDE SEQUENCE</scope>
</reference>
<dbReference type="PROSITE" id="PS51198">
    <property type="entry name" value="UVRD_HELICASE_ATP_BIND"/>
    <property type="match status" value="1"/>
</dbReference>
<evidence type="ECO:0000259" key="6">
    <source>
        <dbReference type="PROSITE" id="PS51198"/>
    </source>
</evidence>
<dbReference type="SUPFAM" id="SSF52540">
    <property type="entry name" value="P-loop containing nucleoside triphosphate hydrolases"/>
    <property type="match status" value="1"/>
</dbReference>
<evidence type="ECO:0000256" key="2">
    <source>
        <dbReference type="ARBA" id="ARBA00022801"/>
    </source>
</evidence>
<keyword evidence="1" id="KW-0547">Nucleotide-binding</keyword>
<name>K1U712_9ZZZZ</name>
<keyword evidence="4" id="KW-0067">ATP-binding</keyword>
<dbReference type="AlphaFoldDB" id="K1U712"/>
<dbReference type="EMBL" id="AJWY01002567">
    <property type="protein sequence ID" value="EKC78008.1"/>
    <property type="molecule type" value="Genomic_DNA"/>
</dbReference>
<keyword evidence="2" id="KW-0378">Hydrolase</keyword>
<dbReference type="Gene3D" id="1.10.10.160">
    <property type="match status" value="1"/>
</dbReference>
<dbReference type="InterPro" id="IPR014016">
    <property type="entry name" value="UvrD-like_ATP-bd"/>
</dbReference>
<evidence type="ECO:0000256" key="1">
    <source>
        <dbReference type="ARBA" id="ARBA00022741"/>
    </source>
</evidence>
<dbReference type="PANTHER" id="PTHR11070">
    <property type="entry name" value="UVRD / RECB / PCRA DNA HELICASE FAMILY MEMBER"/>
    <property type="match status" value="1"/>
</dbReference>
<evidence type="ECO:0000256" key="3">
    <source>
        <dbReference type="ARBA" id="ARBA00022806"/>
    </source>
</evidence>
<feature type="non-terminal residue" evidence="7">
    <location>
        <position position="237"/>
    </location>
</feature>
<sequence length="237" mass="27023">MESQILQGLNPAQRAAVENYDVASLIIAGAGSGKTRVLTSRIAYMIEQGVAPYNILALTFTNKAAEQMRSRIAQMLPDSRSRYIRMGTFHSVFSRILRENADRIGYPESFTIYEPSDCKNLLKTIFRELNLSDDRYKPNAIASRISYAKNSLVTPGAYLANSVYAAEDRQAQIPEFGNIYNIYCQRCKRNGAMDFDDLLLQTNILLRDCPDVLARYQELFKYILVDEYQDTNYAQYV</sequence>
<dbReference type="GO" id="GO:0005829">
    <property type="term" value="C:cytosol"/>
    <property type="evidence" value="ECO:0007669"/>
    <property type="project" value="TreeGrafter"/>
</dbReference>
<protein>
    <submittedName>
        <fullName evidence="7">ATP-dependent DNA helicase PcrA</fullName>
    </submittedName>
</protein>
<gene>
    <name evidence="7" type="ORF">LEA_03871</name>
</gene>